<dbReference type="AlphaFoldDB" id="A0A3A4B272"/>
<keyword evidence="3" id="KW-1185">Reference proteome</keyword>
<evidence type="ECO:0000256" key="1">
    <source>
        <dbReference type="SAM" id="MobiDB-lite"/>
    </source>
</evidence>
<feature type="region of interest" description="Disordered" evidence="1">
    <location>
        <begin position="64"/>
        <end position="83"/>
    </location>
</feature>
<dbReference type="EMBL" id="QZEY01000001">
    <property type="protein sequence ID" value="RJL35835.1"/>
    <property type="molecule type" value="Genomic_DNA"/>
</dbReference>
<reference evidence="2 3" key="1">
    <citation type="submission" date="2018-09" db="EMBL/GenBank/DDBJ databases">
        <title>YIM 75507 draft genome.</title>
        <authorList>
            <person name="Tang S."/>
            <person name="Feng Y."/>
        </authorList>
    </citation>
    <scope>NUCLEOTIDE SEQUENCE [LARGE SCALE GENOMIC DNA]</scope>
    <source>
        <strain evidence="2 3">YIM 75507</strain>
    </source>
</reference>
<comment type="caution">
    <text evidence="2">The sequence shown here is derived from an EMBL/GenBank/DDBJ whole genome shotgun (WGS) entry which is preliminary data.</text>
</comment>
<dbReference type="RefSeq" id="WP_119924808.1">
    <property type="nucleotide sequence ID" value="NZ_QZEY01000001.1"/>
</dbReference>
<feature type="compositionally biased region" description="Basic residues" evidence="1">
    <location>
        <begin position="73"/>
        <end position="83"/>
    </location>
</feature>
<evidence type="ECO:0000313" key="2">
    <source>
        <dbReference type="EMBL" id="RJL35835.1"/>
    </source>
</evidence>
<gene>
    <name evidence="2" type="ORF">D5H75_03375</name>
</gene>
<protein>
    <submittedName>
        <fullName evidence="2">Uncharacterized protein</fullName>
    </submittedName>
</protein>
<proteinExistence type="predicted"/>
<organism evidence="2 3">
    <name type="scientific">Bailinhaonella thermotolerans</name>
    <dbReference type="NCBI Taxonomy" id="1070861"/>
    <lineage>
        <taxon>Bacteria</taxon>
        <taxon>Bacillati</taxon>
        <taxon>Actinomycetota</taxon>
        <taxon>Actinomycetes</taxon>
        <taxon>Streptosporangiales</taxon>
        <taxon>Streptosporangiaceae</taxon>
        <taxon>Bailinhaonella</taxon>
    </lineage>
</organism>
<evidence type="ECO:0000313" key="3">
    <source>
        <dbReference type="Proteomes" id="UP000265768"/>
    </source>
</evidence>
<sequence length="83" mass="9699">MDSSSLAELADQHPNWMIFRSDAGRFWASLRRGLTRYEMAECCDRTVDADDLTTLAERLREQERRQALAARDRRTKPRVRNAS</sequence>
<accession>A0A3A4B272</accession>
<dbReference type="OrthoDB" id="3483725at2"/>
<dbReference type="Proteomes" id="UP000265768">
    <property type="component" value="Unassembled WGS sequence"/>
</dbReference>
<name>A0A3A4B272_9ACTN</name>